<dbReference type="OrthoDB" id="589417at2"/>
<name>A0A0D8ZP74_9CYAN</name>
<dbReference type="AlphaFoldDB" id="A0A0D8ZP74"/>
<gene>
    <name evidence="1" type="ORF">UH38_19170</name>
</gene>
<dbReference type="Proteomes" id="UP000032452">
    <property type="component" value="Unassembled WGS sequence"/>
</dbReference>
<keyword evidence="2" id="KW-1185">Reference proteome</keyword>
<dbReference type="EMBL" id="JYON01000025">
    <property type="protein sequence ID" value="KJH70269.1"/>
    <property type="molecule type" value="Genomic_DNA"/>
</dbReference>
<comment type="caution">
    <text evidence="1">The sequence shown here is derived from an EMBL/GenBank/DDBJ whole genome shotgun (WGS) entry which is preliminary data.</text>
</comment>
<evidence type="ECO:0000313" key="2">
    <source>
        <dbReference type="Proteomes" id="UP000032452"/>
    </source>
</evidence>
<protein>
    <submittedName>
        <fullName evidence="1">Uncharacterized protein</fullName>
    </submittedName>
</protein>
<reference evidence="1 2" key="1">
    <citation type="submission" date="2015-02" db="EMBL/GenBank/DDBJ databases">
        <title>Draft genome of a novel marine cyanobacterium (Chroococcales) isolated from South Atlantic Ocean.</title>
        <authorList>
            <person name="Rigonato J."/>
            <person name="Alvarenga D.O."/>
            <person name="Branco L.H."/>
            <person name="Varani A.M."/>
            <person name="Brandini F.P."/>
            <person name="Fiore M.F."/>
        </authorList>
    </citation>
    <scope>NUCLEOTIDE SEQUENCE [LARGE SCALE GENOMIC DNA]</scope>
    <source>
        <strain evidence="1 2">CENA595</strain>
    </source>
</reference>
<accession>A0A0D8ZP74</accession>
<organism evidence="1 2">
    <name type="scientific">Aliterella atlantica CENA595</name>
    <dbReference type="NCBI Taxonomy" id="1618023"/>
    <lineage>
        <taxon>Bacteria</taxon>
        <taxon>Bacillati</taxon>
        <taxon>Cyanobacteriota</taxon>
        <taxon>Cyanophyceae</taxon>
        <taxon>Chroococcidiopsidales</taxon>
        <taxon>Aliterellaceae</taxon>
        <taxon>Aliterella</taxon>
    </lineage>
</organism>
<dbReference type="STRING" id="1618023.UH38_19170"/>
<sequence length="67" mass="7558">MSSVTEIEFEQIRDWVRGESAKGRPMKEIVAELASSRNDVTVLSVKDSQESRHQKIVDALEKLSPKS</sequence>
<evidence type="ECO:0000313" key="1">
    <source>
        <dbReference type="EMBL" id="KJH70269.1"/>
    </source>
</evidence>
<proteinExistence type="predicted"/>
<dbReference type="RefSeq" id="WP_045056291.1">
    <property type="nucleotide sequence ID" value="NZ_CAWMDP010000018.1"/>
</dbReference>